<gene>
    <name evidence="3" type="ORF">FPRO_15848</name>
</gene>
<keyword evidence="4" id="KW-1185">Reference proteome</keyword>
<keyword evidence="1 3" id="KW-0696">RNA-directed RNA polymerase</keyword>
<dbReference type="GeneID" id="42060703"/>
<dbReference type="Gene3D" id="1.10.8.790">
    <property type="entry name" value="RNA-dependent RNA polymerase, slab domain, helical subdomain-like"/>
    <property type="match status" value="1"/>
</dbReference>
<dbReference type="EMBL" id="FJOF01000017">
    <property type="protein sequence ID" value="CZR49488.1"/>
    <property type="molecule type" value="Genomic_DNA"/>
</dbReference>
<reference evidence="4" key="1">
    <citation type="journal article" date="2016" name="Genome Biol. Evol.">
        <title>Comparative 'omics' of the Fusarium fujikuroi species complex highlights differences in genetic potential and metabolite synthesis.</title>
        <authorList>
            <person name="Niehaus E.-M."/>
            <person name="Muensterkoetter M."/>
            <person name="Proctor R.H."/>
            <person name="Brown D.W."/>
            <person name="Sharon A."/>
            <person name="Idan Y."/>
            <person name="Oren-Young L."/>
            <person name="Sieber C.M."/>
            <person name="Novak O."/>
            <person name="Pencik A."/>
            <person name="Tarkowska D."/>
            <person name="Hromadova K."/>
            <person name="Freeman S."/>
            <person name="Maymon M."/>
            <person name="Elazar M."/>
            <person name="Youssef S.A."/>
            <person name="El-Shabrawy E.S.M."/>
            <person name="Shalaby A.B.A."/>
            <person name="Houterman P."/>
            <person name="Brock N.L."/>
            <person name="Burkhardt I."/>
            <person name="Tsavkelova E.A."/>
            <person name="Dickschat J.S."/>
            <person name="Galuszka P."/>
            <person name="Gueldener U."/>
            <person name="Tudzynski B."/>
        </authorList>
    </citation>
    <scope>NUCLEOTIDE SEQUENCE [LARGE SCALE GENOMIC DNA]</scope>
    <source>
        <strain evidence="4">ET1</strain>
    </source>
</reference>
<evidence type="ECO:0000313" key="3">
    <source>
        <dbReference type="EMBL" id="CZR49488.1"/>
    </source>
</evidence>
<dbReference type="InterPro" id="IPR007855">
    <property type="entry name" value="RDRP"/>
</dbReference>
<dbReference type="RefSeq" id="XP_031089989.1">
    <property type="nucleotide sequence ID" value="XM_031224762.1"/>
</dbReference>
<comment type="catalytic activity">
    <reaction evidence="1">
        <text>RNA(n) + a ribonucleoside 5'-triphosphate = RNA(n+1) + diphosphate</text>
        <dbReference type="Rhea" id="RHEA:21248"/>
        <dbReference type="Rhea" id="RHEA-COMP:14527"/>
        <dbReference type="Rhea" id="RHEA-COMP:17342"/>
        <dbReference type="ChEBI" id="CHEBI:33019"/>
        <dbReference type="ChEBI" id="CHEBI:61557"/>
        <dbReference type="ChEBI" id="CHEBI:140395"/>
        <dbReference type="EC" id="2.7.7.48"/>
    </reaction>
</comment>
<dbReference type="InterPro" id="IPR057596">
    <property type="entry name" value="RDRP_core"/>
</dbReference>
<dbReference type="VEuPathDB" id="FungiDB:FPRO_15848"/>
<keyword evidence="1" id="KW-0694">RNA-binding</keyword>
<keyword evidence="1" id="KW-0808">Transferase</keyword>
<feature type="domain" description="RDRP core" evidence="2">
    <location>
        <begin position="252"/>
        <end position="891"/>
    </location>
</feature>
<protein>
    <recommendedName>
        <fullName evidence="1">RNA-dependent RNA polymerase</fullName>
        <ecNumber evidence="1">2.7.7.48</ecNumber>
    </recommendedName>
</protein>
<dbReference type="GO" id="GO:0003723">
    <property type="term" value="F:RNA binding"/>
    <property type="evidence" value="ECO:0007669"/>
    <property type="project" value="UniProtKB-KW"/>
</dbReference>
<organism evidence="3 4">
    <name type="scientific">Fusarium proliferatum (strain ET1)</name>
    <name type="common">Orchid endophyte fungus</name>
    <dbReference type="NCBI Taxonomy" id="1227346"/>
    <lineage>
        <taxon>Eukaryota</taxon>
        <taxon>Fungi</taxon>
        <taxon>Dikarya</taxon>
        <taxon>Ascomycota</taxon>
        <taxon>Pezizomycotina</taxon>
        <taxon>Sordariomycetes</taxon>
        <taxon>Hypocreomycetidae</taxon>
        <taxon>Hypocreales</taxon>
        <taxon>Nectriaceae</taxon>
        <taxon>Fusarium</taxon>
        <taxon>Fusarium fujikuroi species complex</taxon>
    </lineage>
</organism>
<keyword evidence="1" id="KW-0548">Nucleotidyltransferase</keyword>
<dbReference type="Pfam" id="PF05183">
    <property type="entry name" value="RdRP"/>
    <property type="match status" value="1"/>
</dbReference>
<name>A0A1L7WA59_FUSPR</name>
<dbReference type="GO" id="GO:0031380">
    <property type="term" value="C:nuclear RNA-directed RNA polymerase complex"/>
    <property type="evidence" value="ECO:0007669"/>
    <property type="project" value="TreeGrafter"/>
</dbReference>
<sequence length="1105" mass="126776">MEAHQRQIQAMATIDGIPADSRMSSSNPYRKQANVNNIRFNNDHRRSLHLVTSTPDDDNRYHAYSDEPQLPRSFEEDISPSSSIIDAMEELFIDYGQSETRNNTANPKYDQLTRSSVMRDCDIRAHHPEEAGDKISKGVTLTEPFGFIWPKCPTEMENAPMIVKWEVCRVACHCSLTLEGVPLKYLSQWRDQDVFWKALKQHNCFRHKTLPAKCDREVWDQGHGQDINTERAVEYKARLHFDDPNKEPMLELEKPVSEKSSRLRRKFGFNRFTELQLLFSDKCATIIKNKDKKRALARWLVQERHLFLTQEWVACFIEEIQSRKGKFGLVAPKKTGKRVVLFAEHVKGFNIGSNMPAKASLINRPSASTSVDSFCDRYDVLDWLLQLDSNADQPYIKLFHRISLGLSKTTPTVLLMEKSIRCIHTDVKSSNGTPMNDGIGRISQLLMREVRDVMGLDFLPAAIQARIGGAKGLWMMDLSPYSPDERWIEIYPSQQKWNCNWSDPAHRTLDVVSVSSYTGPAFLNLQFVPILEERAVDRKLMRTTICQRIDEHLRNDLDNAKAAIETPEVFRKWIHGTSYTTFGDRQDGTSWFVGGLPSNWPGIMSFLADGGFEPTRLEFLNSMMFDHQKDRWKHMETKLHVKIAKSTSALMTIDFQGVLAPNEVQLCFSPAFDDGQQTLDDLGGFSVLVGRCPAHLPSDIQKVNAVFKPELRHFKNVIIFSSLGDEPLANKLSGGDYDGDKAWVCWDPDIVDNFKSTDMPSPQNFEQYFQPNNQTLGSLASRYGKPRYLDMFLEEAFDFHLNPSFMGICTSYKERLAYHESSIGNEIVVKLSLLLSALVDQEKSGFEFDDNIWCRIKEELCGGKMFLKAPSYKTDNLAALATSNHIIDLLKLRIHQRIQDAITEFCDYQKCSGIGYDKPLLTTFDPDLVRYWNDFEDQANQITSLFDPSSCWFKDFRSSLIQEIDECRTYWGEVMSGKEHYLTKVIPVHERWKDILPNIESDSLVASLMASSLKNGVGRSKELEPWDLLKASLTFKRHHQHAKFVWQIAGRQLHFIKACRGRSDDENGVLPPIPVVSRMYRILRPDTRRVERVLAGQEEDFEDAQ</sequence>
<evidence type="ECO:0000259" key="2">
    <source>
        <dbReference type="Pfam" id="PF05183"/>
    </source>
</evidence>
<comment type="caution">
    <text evidence="3">The sequence shown here is derived from an EMBL/GenBank/DDBJ whole genome shotgun (WGS) entry which is preliminary data.</text>
</comment>
<evidence type="ECO:0000256" key="1">
    <source>
        <dbReference type="RuleBase" id="RU363098"/>
    </source>
</evidence>
<accession>A0A1L7WA59</accession>
<dbReference type="GO" id="GO:0003968">
    <property type="term" value="F:RNA-directed RNA polymerase activity"/>
    <property type="evidence" value="ECO:0007669"/>
    <property type="project" value="UniProtKB-KW"/>
</dbReference>
<proteinExistence type="inferred from homology"/>
<evidence type="ECO:0000313" key="4">
    <source>
        <dbReference type="Proteomes" id="UP000183971"/>
    </source>
</evidence>
<dbReference type="PANTHER" id="PTHR23079:SF14">
    <property type="entry name" value="RNA-DEPENDENT RNA POLYMERASE"/>
    <property type="match status" value="1"/>
</dbReference>
<comment type="similarity">
    <text evidence="1">Belongs to the RdRP family.</text>
</comment>
<dbReference type="EC" id="2.7.7.48" evidence="1"/>
<dbReference type="AlphaFoldDB" id="A0A1L7WA59"/>
<dbReference type="PANTHER" id="PTHR23079">
    <property type="entry name" value="RNA-DEPENDENT RNA POLYMERASE"/>
    <property type="match status" value="1"/>
</dbReference>
<dbReference type="Proteomes" id="UP000183971">
    <property type="component" value="Unassembled WGS sequence"/>
</dbReference>
<dbReference type="GO" id="GO:0030422">
    <property type="term" value="P:siRNA processing"/>
    <property type="evidence" value="ECO:0007669"/>
    <property type="project" value="TreeGrafter"/>
</dbReference>